<name>A0A7R9CPL3_TIMCR</name>
<dbReference type="InterPro" id="IPR029063">
    <property type="entry name" value="SAM-dependent_MTases_sf"/>
</dbReference>
<evidence type="ECO:0000256" key="1">
    <source>
        <dbReference type="SAM" id="MobiDB-lite"/>
    </source>
</evidence>
<evidence type="ECO:0000313" key="2">
    <source>
        <dbReference type="EMBL" id="CAD7398623.1"/>
    </source>
</evidence>
<dbReference type="PANTHER" id="PTHR45904:SF2">
    <property type="entry name" value="TRNA (URACIL-5-)-METHYLTRANSFERASE HOMOLOG A"/>
    <property type="match status" value="1"/>
</dbReference>
<feature type="compositionally biased region" description="Basic residues" evidence="1">
    <location>
        <begin position="1227"/>
        <end position="1245"/>
    </location>
</feature>
<proteinExistence type="predicted"/>
<feature type="region of interest" description="Disordered" evidence="1">
    <location>
        <begin position="2178"/>
        <end position="2201"/>
    </location>
</feature>
<dbReference type="Gene3D" id="2.40.50.1070">
    <property type="match status" value="1"/>
</dbReference>
<dbReference type="PANTHER" id="PTHR45904">
    <property type="entry name" value="TRNA (URACIL-5-)-METHYLTRANSFERASE"/>
    <property type="match status" value="1"/>
</dbReference>
<dbReference type="Gene3D" id="3.40.50.150">
    <property type="entry name" value="Vaccinia Virus protein VP39"/>
    <property type="match status" value="1"/>
</dbReference>
<protein>
    <submittedName>
        <fullName evidence="2">Uncharacterized protein</fullName>
    </submittedName>
</protein>
<gene>
    <name evidence="2" type="ORF">TCEB3V08_LOCUS4592</name>
</gene>
<feature type="compositionally biased region" description="Polar residues" evidence="1">
    <location>
        <begin position="193"/>
        <end position="232"/>
    </location>
</feature>
<feature type="compositionally biased region" description="Basic and acidic residues" evidence="1">
    <location>
        <begin position="915"/>
        <end position="925"/>
    </location>
</feature>
<feature type="compositionally biased region" description="Basic and acidic residues" evidence="1">
    <location>
        <begin position="1647"/>
        <end position="1675"/>
    </location>
</feature>
<feature type="region of interest" description="Disordered" evidence="1">
    <location>
        <begin position="915"/>
        <end position="982"/>
    </location>
</feature>
<feature type="compositionally biased region" description="Basic and acidic residues" evidence="1">
    <location>
        <begin position="151"/>
        <end position="167"/>
    </location>
</feature>
<feature type="compositionally biased region" description="Polar residues" evidence="1">
    <location>
        <begin position="1252"/>
        <end position="1261"/>
    </location>
</feature>
<feature type="compositionally biased region" description="Basic and acidic residues" evidence="1">
    <location>
        <begin position="2018"/>
        <end position="2046"/>
    </location>
</feature>
<feature type="compositionally biased region" description="Polar residues" evidence="1">
    <location>
        <begin position="1516"/>
        <end position="1528"/>
    </location>
</feature>
<feature type="region of interest" description="Disordered" evidence="1">
    <location>
        <begin position="1367"/>
        <end position="1400"/>
    </location>
</feature>
<feature type="region of interest" description="Disordered" evidence="1">
    <location>
        <begin position="341"/>
        <end position="369"/>
    </location>
</feature>
<feature type="compositionally biased region" description="Basic and acidic residues" evidence="1">
    <location>
        <begin position="272"/>
        <end position="284"/>
    </location>
</feature>
<dbReference type="EMBL" id="OC317716">
    <property type="protein sequence ID" value="CAD7398623.1"/>
    <property type="molecule type" value="Genomic_DNA"/>
</dbReference>
<feature type="compositionally biased region" description="Polar residues" evidence="1">
    <location>
        <begin position="1790"/>
        <end position="1803"/>
    </location>
</feature>
<dbReference type="GO" id="GO:0003723">
    <property type="term" value="F:RNA binding"/>
    <property type="evidence" value="ECO:0007669"/>
    <property type="project" value="TreeGrafter"/>
</dbReference>
<accession>A0A7R9CPL3</accession>
<feature type="region of interest" description="Disordered" evidence="1">
    <location>
        <begin position="1284"/>
        <end position="1335"/>
    </location>
</feature>
<feature type="region of interest" description="Disordered" evidence="1">
    <location>
        <begin position="1516"/>
        <end position="1538"/>
    </location>
</feature>
<feature type="region of interest" description="Disordered" evidence="1">
    <location>
        <begin position="1627"/>
        <end position="1715"/>
    </location>
</feature>
<feature type="region of interest" description="Disordered" evidence="1">
    <location>
        <begin position="1224"/>
        <end position="1261"/>
    </location>
</feature>
<sequence>MEEDTEMDDPFDCDDFEVLDEVGGDDELMNDSCSIICDDEHESLVEDLHLDEVLVFEPAESTLVETIDNTLGSATEKDRKISTTPKESNASSKETHTPSNADSKKEKPAAPSSGLNKETPAAPSASLKKETHAPLSLDIKIEAPDSPSVGSKKETPDLLNADLKKETSVPQSAGMKKETPALLSTDIKKETPVPTSSGSKKETLTQTIEESSSGHDGNAFTASETDKTNPSYSPKGVLAVTRGSGELSPLKKGNFGGRVSSASSIGKNVSPIKEKTTNKDIKMDKANETIAKDADLLKRKRETIEDKKVPAKKQKEAVGKSVGTVKVASVTSPGKTTKALALKKVGQTSGDKKDVPGKNQPRSPVYSNKTDLEKQEYLTRCLKKLTVTLKNSYYQYRRWSEKNRKDGFICPVVDFALSDQKTLYHRCMLYAGVDKNTRKLILGIRRQMFVVVPNLLNFVPPVAKTIKACQDLVQMVGKPIFDETKGNGFWRSILVRCNNAGDVLVQVDLHATSRKAADAVFKEMKSVMIEFFGTGVGKDCNVKSLYLKIVLKDLQCIKGARHIEETVGGMKVKLYPHSYFNTGTTAMKALGEVLAAVAKREGTTEVLEVGCGTGIIGQMLSKVGCSCSDLPNTREGQGGYSHGVSSQASFTDRAAAAHSKEVYGIDTESAVEDALENADMNGIKNCYYFGGNTVVGLSEVSKLLSASSNALAIVNSTGADVLSGANVLKEVCQMAGIKTLAYVSVFSKRCWVNMLELLKPQDTKPTFSFLPYYMIPIDFGLHSYSAIVVMKHIEKNFVSELYDLPNSISLKDTYKKETGVKKNLTLNVNKAIKMGDKTKVRASLTKLREADKERFFVARKPLWTAKTALLKAKNTVNTKLLSRQRIEFGEARRKERGMLADSRRDIRVWEREGGDFRKPATDRGPRSQYTGHSLGRSRGSTDHRSRSKERAGGIFRGHGHYPRDRPHSRDRGKISRERDINKHTAPTRKDWNDEAYMNVVYRNNESIIEQDPKRNVWVREDGLITAVVEGADGKITDTKLGYNDGVQDLRSLLHKAPNVEAQYSPEVDSWGNVISHKDGDLRTFLQVKRTSHQHPQASDTALFVGDMEDNRMFVGNNDQQQLLHSGQFGTHFGKEFPPARHDAVQENLDLREVLQDKRTQLYDSPTFDRTNRMDFHYPHATETKGPVKLIDKPSQDLRTILDRGQHQISEIFYNALKTNLATNTKINSKRKKRGSRGTKAGKGRQKGPELWSPSNTRMGDNCSNYDQPSSVVAGDQNIKVQPEDNSFRQSVSHPHDTQDKGMSAYLTSPRDSRKNIYSPNFGNIRGTGIERNPDNSPFQRHSAHMFDSASQPVNKIVQANLDARDTRINYRDGDNRSNSRDISFHGGGNSSQERKSAPDIATRENIRTKGEDIDNFHRGYGSLDKERDNFKRIDTREVRTNSRDLDLHISKPNIPGADTLDSRASGVNAVERYDRPGFRDSDMKDLRGNRNIDATRNLFGQNVDSPDNKFKEALSVSSSKSQNRTNVHNFDHGSNRSRGLEVAETQEHNKNRKFGNSQGVSTREGVNFRGHNTPHNVGTIRQDNPAWYNGPQENNSILTKHDIHNNRPKQTVGIIDRASHGNMEAQRYNPPARNTDALRFDPPARNTDSHRFDPPARNTDSHRFDPPTRNTDSHRFYPPAHNTDALRFDPPARNTDSLRYEPPAHNTDSLRFDPLTHNTDYQRYAPPACNTDSLRFNPPARNTDAVRFDPPARNTNSQRFIPPAHSTDYLRFDPPAHNTDSLQFEPLTRNTDSLRFNPPTRNTDALRFDPPARNTDALRFDPPARNTDALRFDPPAHNTDALRFDPPALNTDSLRFDPPARNTDSLRFDPPGHNTDSLQYGHLARSTDSQRFDRSAQILNSQGNMTSEYNDKRALGGVIKTRAPLDEKTRLQNQNRQDVGRPLWGDSELGAQARPLRSDLGAFGDKPSLSSDGRRYSSSDRKTNMTSRRGEDLHSRTGHRGSVESRVRSSATSLNASRRPDVGGDMKWKTSHRESRREDADKTWSSTHRETLTRDGTYGNLSGSASDRYRLAETTATGRATMNQLLRRPGEIDATMNVSPSQQLLLPRESALFSKPFVRSSPNRSSFARTTNVLQSAEGVNNAGSGSYMAGVPATGLLQHLGAGALFGVFSSLNPQSNLASGGGPTNRLDSESASRGRTYR</sequence>
<feature type="compositionally biased region" description="Basic and acidic residues" evidence="1">
    <location>
        <begin position="961"/>
        <end position="982"/>
    </location>
</feature>
<feature type="compositionally biased region" description="Polar residues" evidence="1">
    <location>
        <begin position="82"/>
        <end position="101"/>
    </location>
</feature>
<feature type="region of interest" description="Disordered" evidence="1">
    <location>
        <begin position="1744"/>
        <end position="1763"/>
    </location>
</feature>
<organism evidence="2">
    <name type="scientific">Timema cristinae</name>
    <name type="common">Walking stick</name>
    <dbReference type="NCBI Taxonomy" id="61476"/>
    <lineage>
        <taxon>Eukaryota</taxon>
        <taxon>Metazoa</taxon>
        <taxon>Ecdysozoa</taxon>
        <taxon>Arthropoda</taxon>
        <taxon>Hexapoda</taxon>
        <taxon>Insecta</taxon>
        <taxon>Pterygota</taxon>
        <taxon>Neoptera</taxon>
        <taxon>Polyneoptera</taxon>
        <taxon>Phasmatodea</taxon>
        <taxon>Timematodea</taxon>
        <taxon>Timematoidea</taxon>
        <taxon>Timematidae</taxon>
        <taxon>Timema</taxon>
    </lineage>
</organism>
<feature type="compositionally biased region" description="Basic and acidic residues" evidence="1">
    <location>
        <begin position="1972"/>
        <end position="2007"/>
    </location>
</feature>
<dbReference type="SUPFAM" id="SSF53335">
    <property type="entry name" value="S-adenosyl-L-methionine-dependent methyltransferases"/>
    <property type="match status" value="1"/>
</dbReference>
<feature type="region of interest" description="Disordered" evidence="1">
    <location>
        <begin position="1925"/>
        <end position="2046"/>
    </location>
</feature>
<feature type="compositionally biased region" description="Basic and acidic residues" evidence="1">
    <location>
        <begin position="1529"/>
        <end position="1538"/>
    </location>
</feature>
<feature type="region of interest" description="Disordered" evidence="1">
    <location>
        <begin position="67"/>
        <end position="284"/>
    </location>
</feature>
<reference evidence="2" key="1">
    <citation type="submission" date="2020-11" db="EMBL/GenBank/DDBJ databases">
        <authorList>
            <person name="Tran Van P."/>
        </authorList>
    </citation>
    <scope>NUCLEOTIDE SEQUENCE</scope>
</reference>
<feature type="compositionally biased region" description="Basic and acidic residues" evidence="1">
    <location>
        <begin position="939"/>
        <end position="951"/>
    </location>
</feature>
<feature type="compositionally biased region" description="Polar residues" evidence="1">
    <location>
        <begin position="360"/>
        <end position="369"/>
    </location>
</feature>
<feature type="region of interest" description="Disordered" evidence="1">
    <location>
        <begin position="1790"/>
        <end position="1879"/>
    </location>
</feature>
<dbReference type="InterPro" id="IPR045850">
    <property type="entry name" value="TRM2_met"/>
</dbReference>
<feature type="compositionally biased region" description="Basic and acidic residues" evidence="1">
    <location>
        <begin position="1367"/>
        <end position="1383"/>
    </location>
</feature>